<dbReference type="STRING" id="1798409.A3I24_04295"/>
<dbReference type="Gene3D" id="3.90.226.10">
    <property type="entry name" value="2-enoyl-CoA Hydratase, Chain A, domain 1"/>
    <property type="match status" value="1"/>
</dbReference>
<dbReference type="CDD" id="cd06558">
    <property type="entry name" value="crotonase-like"/>
    <property type="match status" value="1"/>
</dbReference>
<evidence type="ECO:0000313" key="2">
    <source>
        <dbReference type="Proteomes" id="UP000177690"/>
    </source>
</evidence>
<dbReference type="AlphaFoldDB" id="A0A1G1ZQZ3"/>
<reference evidence="1 2" key="1">
    <citation type="journal article" date="2016" name="Nat. Commun.">
        <title>Thousands of microbial genomes shed light on interconnected biogeochemical processes in an aquifer system.</title>
        <authorList>
            <person name="Anantharaman K."/>
            <person name="Brown C.T."/>
            <person name="Hug L.A."/>
            <person name="Sharon I."/>
            <person name="Castelle C.J."/>
            <person name="Probst A.J."/>
            <person name="Thomas B.C."/>
            <person name="Singh A."/>
            <person name="Wilkins M.J."/>
            <person name="Karaoz U."/>
            <person name="Brodie E.L."/>
            <person name="Williams K.H."/>
            <person name="Hubbard S.S."/>
            <person name="Banfield J.F."/>
        </authorList>
    </citation>
    <scope>NUCLEOTIDE SEQUENCE [LARGE SCALE GENOMIC DNA]</scope>
</reference>
<gene>
    <name evidence="1" type="ORF">A3I24_04295</name>
</gene>
<proteinExistence type="predicted"/>
<dbReference type="Pfam" id="PF00378">
    <property type="entry name" value="ECH_1"/>
    <property type="match status" value="1"/>
</dbReference>
<dbReference type="GO" id="GO:0003824">
    <property type="term" value="F:catalytic activity"/>
    <property type="evidence" value="ECO:0007669"/>
    <property type="project" value="UniProtKB-ARBA"/>
</dbReference>
<comment type="caution">
    <text evidence="1">The sequence shown here is derived from an EMBL/GenBank/DDBJ whole genome shotgun (WGS) entry which is preliminary data.</text>
</comment>
<dbReference type="PANTHER" id="PTHR11941:SF54">
    <property type="entry name" value="ENOYL-COA HYDRATASE, MITOCHONDRIAL"/>
    <property type="match status" value="1"/>
</dbReference>
<sequence length="276" mass="29986">MLATAVRKVETEVNDYWGVLKLNGNGYLDSVLLADLEIGLMKLLDDKKVMAIVIVSSRPETFGYGLDRKELAQLVEAGRGKTEEFLRRWGQLCLLLQNSSKPTFAAISGVCADAALELALACQYRIASRTALMGFTGITRGLIPCMGGTQRLPRLIGVKKAMLMMVGADKKLVHSRDALADGLVDAVVENSLAEAASQFAARVLAGRSGISRTMPQDRELDRADFADGKIFDFSADKPLAAMNGLIVAVRNGMDQKQLTTALEIELKECLDCLFLK</sequence>
<protein>
    <recommendedName>
        <fullName evidence="3">Enoyl-CoA hydratase</fullName>
    </recommendedName>
</protein>
<evidence type="ECO:0000313" key="1">
    <source>
        <dbReference type="EMBL" id="OGY66879.1"/>
    </source>
</evidence>
<name>A0A1G1ZQZ3_9BACT</name>
<evidence type="ECO:0008006" key="3">
    <source>
        <dbReference type="Google" id="ProtNLM"/>
    </source>
</evidence>
<accession>A0A1G1ZQZ3</accession>
<dbReference type="PANTHER" id="PTHR11941">
    <property type="entry name" value="ENOYL-COA HYDRATASE-RELATED"/>
    <property type="match status" value="1"/>
</dbReference>
<dbReference type="EMBL" id="MHJL01000033">
    <property type="protein sequence ID" value="OGY66879.1"/>
    <property type="molecule type" value="Genomic_DNA"/>
</dbReference>
<dbReference type="InterPro" id="IPR029045">
    <property type="entry name" value="ClpP/crotonase-like_dom_sf"/>
</dbReference>
<dbReference type="SUPFAM" id="SSF52096">
    <property type="entry name" value="ClpP/crotonase"/>
    <property type="match status" value="1"/>
</dbReference>
<organism evidence="1 2">
    <name type="scientific">Candidatus Harrisonbacteria bacterium RIFCSPLOWO2_02_FULL_41_13b</name>
    <dbReference type="NCBI Taxonomy" id="1798409"/>
    <lineage>
        <taxon>Bacteria</taxon>
        <taxon>Candidatus Harrisoniibacteriota</taxon>
    </lineage>
</organism>
<dbReference type="Proteomes" id="UP000177690">
    <property type="component" value="Unassembled WGS sequence"/>
</dbReference>
<dbReference type="GO" id="GO:0006635">
    <property type="term" value="P:fatty acid beta-oxidation"/>
    <property type="evidence" value="ECO:0007669"/>
    <property type="project" value="TreeGrafter"/>
</dbReference>
<dbReference type="InterPro" id="IPR001753">
    <property type="entry name" value="Enoyl-CoA_hydra/iso"/>
</dbReference>